<evidence type="ECO:0000313" key="2">
    <source>
        <dbReference type="EMBL" id="MCC2242658.1"/>
    </source>
</evidence>
<feature type="compositionally biased region" description="Basic and acidic residues" evidence="1">
    <location>
        <begin position="166"/>
        <end position="182"/>
    </location>
</feature>
<dbReference type="Proteomes" id="UP001198893">
    <property type="component" value="Unassembled WGS sequence"/>
</dbReference>
<evidence type="ECO:0000256" key="1">
    <source>
        <dbReference type="SAM" id="MobiDB-lite"/>
    </source>
</evidence>
<dbReference type="AlphaFoldDB" id="A0AAW4WCZ9"/>
<dbReference type="EMBL" id="JAJEQW010000010">
    <property type="protein sequence ID" value="MCC2242658.1"/>
    <property type="molecule type" value="Genomic_DNA"/>
</dbReference>
<accession>A0AAW4WCZ9</accession>
<evidence type="ECO:0000313" key="3">
    <source>
        <dbReference type="Proteomes" id="UP001198893"/>
    </source>
</evidence>
<feature type="region of interest" description="Disordered" evidence="1">
    <location>
        <begin position="125"/>
        <end position="244"/>
    </location>
</feature>
<dbReference type="RefSeq" id="WP_227710385.1">
    <property type="nucleotide sequence ID" value="NZ_JAJEQW010000010.1"/>
</dbReference>
<proteinExistence type="predicted"/>
<feature type="compositionally biased region" description="Acidic residues" evidence="1">
    <location>
        <begin position="204"/>
        <end position="214"/>
    </location>
</feature>
<feature type="compositionally biased region" description="Acidic residues" evidence="1">
    <location>
        <begin position="230"/>
        <end position="244"/>
    </location>
</feature>
<name>A0AAW4WCZ9_9FIRM</name>
<reference evidence="2" key="1">
    <citation type="submission" date="2021-10" db="EMBL/GenBank/DDBJ databases">
        <title>Anaerobic single-cell dispensing facilitates the cultivation of human gut bacteria.</title>
        <authorList>
            <person name="Afrizal A."/>
        </authorList>
    </citation>
    <scope>NUCLEOTIDE SEQUENCE</scope>
    <source>
        <strain evidence="2">CLA-AA-H204</strain>
    </source>
</reference>
<gene>
    <name evidence="2" type="ORF">LKD47_10150</name>
</gene>
<protein>
    <submittedName>
        <fullName evidence="2">Uncharacterized protein</fullName>
    </submittedName>
</protein>
<comment type="caution">
    <text evidence="2">The sequence shown here is derived from an EMBL/GenBank/DDBJ whole genome shotgun (WGS) entry which is preliminary data.</text>
</comment>
<sequence>MMNEEYIKRLDFDSDTFEAMKTDMNFILQRMIGSMIEKDSTEGSMTIKIDVNMVTEWIPNNNPDVEGETRMIRKPQFKHKCASTIKINDEKSGSFNNEMELDMNENGCYYLKPVADTTQRTIFDSDFQSGMNKPEPDKEDDSGIIDGTFKELPGDSTPALPCNDDSGNKDESDTPAEGKPEDSTENAPDSPETDENGTDNISSADEDNDAEIDATEALFGTDGDNKEGSDEPGDDYGYDEPEEE</sequence>
<organism evidence="2 3">
    <name type="scientific">Roseburia amylophila</name>
    <dbReference type="NCBI Taxonomy" id="2981794"/>
    <lineage>
        <taxon>Bacteria</taxon>
        <taxon>Bacillati</taxon>
        <taxon>Bacillota</taxon>
        <taxon>Clostridia</taxon>
        <taxon>Lachnospirales</taxon>
        <taxon>Lachnospiraceae</taxon>
        <taxon>Roseburia</taxon>
    </lineage>
</organism>